<name>A0AAW2UA01_SESRA</name>
<evidence type="ECO:0000313" key="1">
    <source>
        <dbReference type="EMBL" id="KAL0413190.1"/>
    </source>
</evidence>
<dbReference type="PANTHER" id="PTHR33116">
    <property type="entry name" value="REVERSE TRANSCRIPTASE ZINC-BINDING DOMAIN-CONTAINING PROTEIN-RELATED-RELATED"/>
    <property type="match status" value="1"/>
</dbReference>
<gene>
    <name evidence="1" type="ORF">Sradi_1520700</name>
</gene>
<organism evidence="1">
    <name type="scientific">Sesamum radiatum</name>
    <name type="common">Black benniseed</name>
    <dbReference type="NCBI Taxonomy" id="300843"/>
    <lineage>
        <taxon>Eukaryota</taxon>
        <taxon>Viridiplantae</taxon>
        <taxon>Streptophyta</taxon>
        <taxon>Embryophyta</taxon>
        <taxon>Tracheophyta</taxon>
        <taxon>Spermatophyta</taxon>
        <taxon>Magnoliopsida</taxon>
        <taxon>eudicotyledons</taxon>
        <taxon>Gunneridae</taxon>
        <taxon>Pentapetalae</taxon>
        <taxon>asterids</taxon>
        <taxon>lamiids</taxon>
        <taxon>Lamiales</taxon>
        <taxon>Pedaliaceae</taxon>
        <taxon>Sesamum</taxon>
    </lineage>
</organism>
<reference evidence="1" key="1">
    <citation type="submission" date="2020-06" db="EMBL/GenBank/DDBJ databases">
        <authorList>
            <person name="Li T."/>
            <person name="Hu X."/>
            <person name="Zhang T."/>
            <person name="Song X."/>
            <person name="Zhang H."/>
            <person name="Dai N."/>
            <person name="Sheng W."/>
            <person name="Hou X."/>
            <person name="Wei L."/>
        </authorList>
    </citation>
    <scope>NUCLEOTIDE SEQUENCE</scope>
    <source>
        <strain evidence="1">G02</strain>
        <tissue evidence="1">Leaf</tissue>
    </source>
</reference>
<proteinExistence type="predicted"/>
<dbReference type="AlphaFoldDB" id="A0AAW2UA01"/>
<protein>
    <submittedName>
        <fullName evidence="1">Uncharacterized protein</fullName>
    </submittedName>
</protein>
<reference evidence="1" key="2">
    <citation type="journal article" date="2024" name="Plant">
        <title>Genomic evolution and insights into agronomic trait innovations of Sesamum species.</title>
        <authorList>
            <person name="Miao H."/>
            <person name="Wang L."/>
            <person name="Qu L."/>
            <person name="Liu H."/>
            <person name="Sun Y."/>
            <person name="Le M."/>
            <person name="Wang Q."/>
            <person name="Wei S."/>
            <person name="Zheng Y."/>
            <person name="Lin W."/>
            <person name="Duan Y."/>
            <person name="Cao H."/>
            <person name="Xiong S."/>
            <person name="Wang X."/>
            <person name="Wei L."/>
            <person name="Li C."/>
            <person name="Ma Q."/>
            <person name="Ju M."/>
            <person name="Zhao R."/>
            <person name="Li G."/>
            <person name="Mu C."/>
            <person name="Tian Q."/>
            <person name="Mei H."/>
            <person name="Zhang T."/>
            <person name="Gao T."/>
            <person name="Zhang H."/>
        </authorList>
    </citation>
    <scope>NUCLEOTIDE SEQUENCE</scope>
    <source>
        <strain evidence="1">G02</strain>
    </source>
</reference>
<sequence length="197" mass="22578">MVFSKNLNGTTWDNLAQIFGVAVIKKHEKYLSLSMEVGRSKRDVFEGVKDWIQKKLRSWSSKQLSKAGRAVFLKTVIQTIPTYVMQCFRLPDSLLGEIESMMSIFFWNRGTTTKIYCLSWDKLCNCNEDGGLGFRQLKDCNLALLVKQAWRVVLMTDTLLHNIIGQKYFSSSNFFEAGLSSSPSSPSNHCWLHGKFW</sequence>
<comment type="caution">
    <text evidence="1">The sequence shown here is derived from an EMBL/GenBank/DDBJ whole genome shotgun (WGS) entry which is preliminary data.</text>
</comment>
<dbReference type="EMBL" id="JACGWJ010000006">
    <property type="protein sequence ID" value="KAL0413190.1"/>
    <property type="molecule type" value="Genomic_DNA"/>
</dbReference>
<accession>A0AAW2UA01</accession>
<dbReference type="PANTHER" id="PTHR33116:SF86">
    <property type="entry name" value="REVERSE TRANSCRIPTASE DOMAIN-CONTAINING PROTEIN"/>
    <property type="match status" value="1"/>
</dbReference>